<comment type="caution">
    <text evidence="3">The sequence shown here is derived from an EMBL/GenBank/DDBJ whole genome shotgun (WGS) entry which is preliminary data.</text>
</comment>
<evidence type="ECO:0000313" key="4">
    <source>
        <dbReference type="Proteomes" id="UP001342314"/>
    </source>
</evidence>
<reference evidence="3 4" key="1">
    <citation type="submission" date="2021-12" db="EMBL/GenBank/DDBJ databases">
        <title>High titer production of polyol ester of fatty acids by Rhodotorula paludigena BS15 towards product separation-free biomass refinery.</title>
        <authorList>
            <person name="Mano J."/>
            <person name="Ono H."/>
            <person name="Tanaka T."/>
            <person name="Naito K."/>
            <person name="Sushida H."/>
            <person name="Ike M."/>
            <person name="Tokuyasu K."/>
            <person name="Kitaoka M."/>
        </authorList>
    </citation>
    <scope>NUCLEOTIDE SEQUENCE [LARGE SCALE GENOMIC DNA]</scope>
    <source>
        <strain evidence="3 4">BS15</strain>
    </source>
</reference>
<proteinExistence type="predicted"/>
<organism evidence="3 4">
    <name type="scientific">Rhodotorula paludigena</name>
    <dbReference type="NCBI Taxonomy" id="86838"/>
    <lineage>
        <taxon>Eukaryota</taxon>
        <taxon>Fungi</taxon>
        <taxon>Dikarya</taxon>
        <taxon>Basidiomycota</taxon>
        <taxon>Pucciniomycotina</taxon>
        <taxon>Microbotryomycetes</taxon>
        <taxon>Sporidiobolales</taxon>
        <taxon>Sporidiobolaceae</taxon>
        <taxon>Rhodotorula</taxon>
    </lineage>
</organism>
<feature type="region of interest" description="Disordered" evidence="1">
    <location>
        <begin position="324"/>
        <end position="344"/>
    </location>
</feature>
<feature type="transmembrane region" description="Helical" evidence="2">
    <location>
        <begin position="166"/>
        <end position="190"/>
    </location>
</feature>
<feature type="transmembrane region" description="Helical" evidence="2">
    <location>
        <begin position="80"/>
        <end position="99"/>
    </location>
</feature>
<feature type="transmembrane region" description="Helical" evidence="2">
    <location>
        <begin position="23"/>
        <end position="42"/>
    </location>
</feature>
<sequence>MYAHLRIAEIVFFTGCRKSKEPWYYVVMVIAMTLLDLLHSGFAINTCYHWMVTNFGNPSVIAISPWYAHRIWMVSEKSTSGTAIAALVMVLSLIQFGFAAAVSGKIVEYDFEFLRFIDWLWGACVWLGIASIIDLVICAGYFHYLTVVSSTMAGPFERSTKSVVKVASIILATNGLSAAGAIVATLLFGIMSRTNWHAIPQLCLLKLLTLSLLIALNARTMLADLLGVDAGYFQSFATKHLGGVHHLSGGQHLAGGSAGVADGIYGRSAAQAGFDAFGLQSSKSLRSPTVASAKHQQIHGVDVEGNNKSDLAVRGPGGVVYPVTMPKNGSTPSSDEDDAGSLKGGQFTLEDEVEHGTAPYARQPFARAPSDQHVTTVPTHPYAKGGAHAV</sequence>
<feature type="transmembrane region" description="Helical" evidence="2">
    <location>
        <begin position="196"/>
        <end position="216"/>
    </location>
</feature>
<gene>
    <name evidence="3" type="ORF">Rhopal_006107-T1</name>
</gene>
<evidence type="ECO:0000313" key="3">
    <source>
        <dbReference type="EMBL" id="GJN93062.1"/>
    </source>
</evidence>
<protein>
    <recommendedName>
        <fullName evidence="5">Transmembrane protein</fullName>
    </recommendedName>
</protein>
<dbReference type="AlphaFoldDB" id="A0AAV5GU83"/>
<feature type="transmembrane region" description="Helical" evidence="2">
    <location>
        <begin position="119"/>
        <end position="145"/>
    </location>
</feature>
<dbReference type="PANTHER" id="PTHR40465">
    <property type="entry name" value="CHROMOSOME 1, WHOLE GENOME SHOTGUN SEQUENCE"/>
    <property type="match status" value="1"/>
</dbReference>
<keyword evidence="2" id="KW-1133">Transmembrane helix</keyword>
<evidence type="ECO:0000256" key="2">
    <source>
        <dbReference type="SAM" id="Phobius"/>
    </source>
</evidence>
<name>A0AAV5GU83_9BASI</name>
<dbReference type="Proteomes" id="UP001342314">
    <property type="component" value="Unassembled WGS sequence"/>
</dbReference>
<evidence type="ECO:0008006" key="5">
    <source>
        <dbReference type="Google" id="ProtNLM"/>
    </source>
</evidence>
<accession>A0AAV5GU83</accession>
<feature type="region of interest" description="Disordered" evidence="1">
    <location>
        <begin position="364"/>
        <end position="390"/>
    </location>
</feature>
<dbReference type="EMBL" id="BQKY01000013">
    <property type="protein sequence ID" value="GJN93062.1"/>
    <property type="molecule type" value="Genomic_DNA"/>
</dbReference>
<keyword evidence="4" id="KW-1185">Reference proteome</keyword>
<keyword evidence="2" id="KW-0472">Membrane</keyword>
<evidence type="ECO:0000256" key="1">
    <source>
        <dbReference type="SAM" id="MobiDB-lite"/>
    </source>
</evidence>
<dbReference type="PANTHER" id="PTHR40465:SF1">
    <property type="entry name" value="DUF6534 DOMAIN-CONTAINING PROTEIN"/>
    <property type="match status" value="1"/>
</dbReference>
<keyword evidence="2" id="KW-0812">Transmembrane</keyword>